<feature type="transmembrane region" description="Helical" evidence="1">
    <location>
        <begin position="55"/>
        <end position="75"/>
    </location>
</feature>
<dbReference type="InterPro" id="IPR052959">
    <property type="entry name" value="Inner_membrane_assoc"/>
</dbReference>
<sequence length="98" mass="10661">MQSPSQDPQFQELVRAKSRLSRTLSLLMFAAYFGFVLLLAWAPEVLSQKVGSATLGIPLGIGVIVFAWILTGIYVRWANGAYDSMVARVKAGAVKTDV</sequence>
<gene>
    <name evidence="2" type="ORF">B1R32_102167</name>
</gene>
<dbReference type="OrthoDB" id="9799991at2"/>
<proteinExistence type="predicted"/>
<keyword evidence="1" id="KW-0472">Membrane</keyword>
<accession>A0A2S8SWM2</accession>
<keyword evidence="1" id="KW-1133">Transmembrane helix</keyword>
<dbReference type="Proteomes" id="UP000237684">
    <property type="component" value="Unassembled WGS sequence"/>
</dbReference>
<reference evidence="2 3" key="1">
    <citation type="journal article" date="2018" name="Syst. Appl. Microbiol.">
        <title>Abditibacterium utsteinense sp. nov., the first cultivated member of candidate phylum FBP, isolated from ice-free Antarctic soil samples.</title>
        <authorList>
            <person name="Tahon G."/>
            <person name="Tytgat B."/>
            <person name="Lebbe L."/>
            <person name="Carlier A."/>
            <person name="Willems A."/>
        </authorList>
    </citation>
    <scope>NUCLEOTIDE SEQUENCE [LARGE SCALE GENOMIC DNA]</scope>
    <source>
        <strain evidence="2 3">LMG 29911</strain>
    </source>
</reference>
<keyword evidence="3" id="KW-1185">Reference proteome</keyword>
<comment type="caution">
    <text evidence="2">The sequence shown here is derived from an EMBL/GenBank/DDBJ whole genome shotgun (WGS) entry which is preliminary data.</text>
</comment>
<feature type="transmembrane region" description="Helical" evidence="1">
    <location>
        <begin position="24"/>
        <end position="43"/>
    </location>
</feature>
<evidence type="ECO:0000256" key="1">
    <source>
        <dbReference type="SAM" id="Phobius"/>
    </source>
</evidence>
<dbReference type="InParanoid" id="A0A2S8SWM2"/>
<keyword evidence="1" id="KW-0812">Transmembrane</keyword>
<organism evidence="2 3">
    <name type="scientific">Abditibacterium utsteinense</name>
    <dbReference type="NCBI Taxonomy" id="1960156"/>
    <lineage>
        <taxon>Bacteria</taxon>
        <taxon>Pseudomonadati</taxon>
        <taxon>Abditibacteriota</taxon>
        <taxon>Abditibacteriia</taxon>
        <taxon>Abditibacteriales</taxon>
        <taxon>Abditibacteriaceae</taxon>
        <taxon>Abditibacterium</taxon>
    </lineage>
</organism>
<dbReference type="RefSeq" id="WP_105482480.1">
    <property type="nucleotide sequence ID" value="NZ_NIGF01000002.1"/>
</dbReference>
<name>A0A2S8SWM2_9BACT</name>
<dbReference type="PANTHER" id="PTHR38598">
    <property type="entry name" value="INNER MEMBRANE PROTEIN YJCH"/>
    <property type="match status" value="1"/>
</dbReference>
<dbReference type="Pfam" id="PF04341">
    <property type="entry name" value="DUF485"/>
    <property type="match status" value="1"/>
</dbReference>
<dbReference type="EMBL" id="NIGF01000002">
    <property type="protein sequence ID" value="PQV65159.1"/>
    <property type="molecule type" value="Genomic_DNA"/>
</dbReference>
<dbReference type="InterPro" id="IPR007436">
    <property type="entry name" value="DUF485"/>
</dbReference>
<dbReference type="PANTHER" id="PTHR38598:SF1">
    <property type="entry name" value="INNER MEMBRANE PROTEIN YJCH"/>
    <property type="match status" value="1"/>
</dbReference>
<evidence type="ECO:0000313" key="3">
    <source>
        <dbReference type="Proteomes" id="UP000237684"/>
    </source>
</evidence>
<protein>
    <submittedName>
        <fullName evidence="2">Putative membrane protein, DUF485 family</fullName>
    </submittedName>
</protein>
<dbReference type="GO" id="GO:0005886">
    <property type="term" value="C:plasma membrane"/>
    <property type="evidence" value="ECO:0007669"/>
    <property type="project" value="TreeGrafter"/>
</dbReference>
<dbReference type="AlphaFoldDB" id="A0A2S8SWM2"/>
<evidence type="ECO:0000313" key="2">
    <source>
        <dbReference type="EMBL" id="PQV65159.1"/>
    </source>
</evidence>